<evidence type="ECO:0000313" key="3">
    <source>
        <dbReference type="Proteomes" id="UP000176951"/>
    </source>
</evidence>
<evidence type="ECO:0000259" key="1">
    <source>
        <dbReference type="PROSITE" id="PS51658"/>
    </source>
</evidence>
<dbReference type="PANTHER" id="PTHR15160">
    <property type="entry name" value="VON HIPPEL-LINDAU PROTEIN"/>
    <property type="match status" value="1"/>
</dbReference>
<name>A0A1G2PWI1_9BACT</name>
<dbReference type="GO" id="GO:0004518">
    <property type="term" value="F:nuclease activity"/>
    <property type="evidence" value="ECO:0007669"/>
    <property type="project" value="InterPro"/>
</dbReference>
<comment type="caution">
    <text evidence="2">The sequence shown here is derived from an EMBL/GenBank/DDBJ whole genome shotgun (WGS) entry which is preliminary data.</text>
</comment>
<proteinExistence type="predicted"/>
<dbReference type="Proteomes" id="UP000176951">
    <property type="component" value="Unassembled WGS sequence"/>
</dbReference>
<dbReference type="Pfam" id="PF02577">
    <property type="entry name" value="BFN_dom"/>
    <property type="match status" value="1"/>
</dbReference>
<gene>
    <name evidence="2" type="ORF">A3A97_01865</name>
</gene>
<dbReference type="SUPFAM" id="SSF103256">
    <property type="entry name" value="Hypothetical protein TM0160"/>
    <property type="match status" value="1"/>
</dbReference>
<feature type="domain" description="BFN" evidence="1">
    <location>
        <begin position="1"/>
        <end position="112"/>
    </location>
</feature>
<dbReference type="PROSITE" id="PS51658">
    <property type="entry name" value="BFN"/>
    <property type="match status" value="1"/>
</dbReference>
<dbReference type="AlphaFoldDB" id="A0A1G2PWI1"/>
<dbReference type="EMBL" id="MHSW01000016">
    <property type="protein sequence ID" value="OHA51942.1"/>
    <property type="molecule type" value="Genomic_DNA"/>
</dbReference>
<accession>A0A1G2PWI1</accession>
<organism evidence="2 3">
    <name type="scientific">Candidatus Terrybacteria bacterium RIFCSPLOWO2_01_FULL_40_23</name>
    <dbReference type="NCBI Taxonomy" id="1802366"/>
    <lineage>
        <taxon>Bacteria</taxon>
        <taxon>Candidatus Terryibacteriota</taxon>
    </lineage>
</organism>
<dbReference type="PANTHER" id="PTHR15160:SF1">
    <property type="entry name" value="VON HIPPEL-LINDAU DISEASE TUMOR SUPPRESSOR"/>
    <property type="match status" value="1"/>
</dbReference>
<protein>
    <recommendedName>
        <fullName evidence="1">BFN domain-containing protein</fullName>
    </recommendedName>
</protein>
<dbReference type="Gene3D" id="3.10.690.10">
    <property type="entry name" value="Bifunctional nuclease domain"/>
    <property type="match status" value="1"/>
</dbReference>
<dbReference type="InterPro" id="IPR036104">
    <property type="entry name" value="BFN_sf"/>
</dbReference>
<sequence>MLKEKNKNRYLAIYTGRYEATYISNALLGIDSERPLTQDLLLDVIMTLDAEIKFVTINEIIDGIYYSELVLEQNGETKKIDARPSDSIAIALKTQSPIYVDKEIFNANCVEMEEDNENDSPVKEKLPEAFQDFIGGLSELDDLDKPPEK</sequence>
<dbReference type="InterPro" id="IPR003729">
    <property type="entry name" value="Bi_nuclease_dom"/>
</dbReference>
<evidence type="ECO:0000313" key="2">
    <source>
        <dbReference type="EMBL" id="OHA51942.1"/>
    </source>
</evidence>
<reference evidence="2 3" key="1">
    <citation type="journal article" date="2016" name="Nat. Commun.">
        <title>Thousands of microbial genomes shed light on interconnected biogeochemical processes in an aquifer system.</title>
        <authorList>
            <person name="Anantharaman K."/>
            <person name="Brown C.T."/>
            <person name="Hug L.A."/>
            <person name="Sharon I."/>
            <person name="Castelle C.J."/>
            <person name="Probst A.J."/>
            <person name="Thomas B.C."/>
            <person name="Singh A."/>
            <person name="Wilkins M.J."/>
            <person name="Karaoz U."/>
            <person name="Brodie E.L."/>
            <person name="Williams K.H."/>
            <person name="Hubbard S.S."/>
            <person name="Banfield J.F."/>
        </authorList>
    </citation>
    <scope>NUCLEOTIDE SEQUENCE [LARGE SCALE GENOMIC DNA]</scope>
</reference>